<dbReference type="GO" id="GO:0004198">
    <property type="term" value="F:calcium-dependent cysteine-type endopeptidase activity"/>
    <property type="evidence" value="ECO:0007669"/>
    <property type="project" value="InterPro"/>
</dbReference>
<sequence>MVPEASDDGTAFFDHPGRCGNIWPVLMEKGFAKVVGSYFAMGNGGIAYTSAKAIAQAPVQVFNPDKMDAEEAWENLAAAERNGWPNTAGSKSDASIVPGGHAFCILGVSENYEEHGRSVHVYNPWGASNQYKGSITGQSHDTGGYWMTFEELRANFDMVTIAHMSDGYLVSAVRLPAGKPAAFEFTVTSDQRFSVQLEWPGSSFAPPGCEAPDPARILVAAKKDDLRQFKVDVAKKEAGEAGADLSNARVGFEGGAGTYLVYVSTEFDPPDIDSVVVNVYAAEQVTLAPSDQPDSALRMMLGLDCDEVAWATQGSTVKFKKSAARVRGSPTWTADEAPYTGYVLWFNGEQMVLSPSPTEPDSFLEIGGAEALSCARRRLSRRANASAEGSGDDVQEKRRLASESECAPKWRSRMERLDKLDNAADLGSGSDDPLFPPESASLAPPHKSCGDTAHGIQGSCKKYNHWAGLEETMEKAQRRHETMRKCVDFATEGEWCKYTNKCSEAVYTVKSIGQLDAQASGSIEGTCESLHVLPQAGDVCSRQDDLVQKVASESSSAAAPAGPAPSAARLGSLGALGAAAGCLTATVALLAALMPRGGGSARGGWRASARRSDENDVLLPNSDSDTVGDA</sequence>
<evidence type="ECO:0000256" key="2">
    <source>
        <dbReference type="ARBA" id="ARBA00022670"/>
    </source>
</evidence>
<proteinExistence type="inferred from homology"/>
<evidence type="ECO:0000256" key="6">
    <source>
        <dbReference type="SAM" id="MobiDB-lite"/>
    </source>
</evidence>
<keyword evidence="2" id="KW-0645">Protease</keyword>
<dbReference type="PANTHER" id="PTHR10183">
    <property type="entry name" value="CALPAIN"/>
    <property type="match status" value="1"/>
</dbReference>
<evidence type="ECO:0000256" key="4">
    <source>
        <dbReference type="ARBA" id="ARBA00022807"/>
    </source>
</evidence>
<dbReference type="Pfam" id="PF00648">
    <property type="entry name" value="Peptidase_C2"/>
    <property type="match status" value="1"/>
</dbReference>
<feature type="compositionally biased region" description="Basic and acidic residues" evidence="6">
    <location>
        <begin position="394"/>
        <end position="407"/>
    </location>
</feature>
<dbReference type="PANTHER" id="PTHR10183:SF379">
    <property type="entry name" value="CALPAIN-5"/>
    <property type="match status" value="1"/>
</dbReference>
<evidence type="ECO:0000256" key="3">
    <source>
        <dbReference type="ARBA" id="ARBA00022801"/>
    </source>
</evidence>
<feature type="region of interest" description="Disordered" evidence="6">
    <location>
        <begin position="600"/>
        <end position="630"/>
    </location>
</feature>
<comment type="similarity">
    <text evidence="1">Belongs to the peptidase C2 family.</text>
</comment>
<dbReference type="GO" id="GO:0006508">
    <property type="term" value="P:proteolysis"/>
    <property type="evidence" value="ECO:0007669"/>
    <property type="project" value="UniProtKB-KW"/>
</dbReference>
<feature type="domain" description="Calpain catalytic" evidence="7">
    <location>
        <begin position="1"/>
        <end position="165"/>
    </location>
</feature>
<comment type="caution">
    <text evidence="5">Lacks conserved residue(s) required for the propagation of feature annotation.</text>
</comment>
<dbReference type="InterPro" id="IPR038765">
    <property type="entry name" value="Papain-like_cys_pep_sf"/>
</dbReference>
<gene>
    <name evidence="8" type="ORF">BRAN1462_LOCUS27686</name>
</gene>
<accession>A0A7S2P012</accession>
<name>A0A7S2P012_9DINO</name>
<dbReference type="InterPro" id="IPR022684">
    <property type="entry name" value="Calpain_cysteine_protease"/>
</dbReference>
<feature type="region of interest" description="Disordered" evidence="6">
    <location>
        <begin position="423"/>
        <end position="450"/>
    </location>
</feature>
<evidence type="ECO:0000256" key="1">
    <source>
        <dbReference type="ARBA" id="ARBA00007623"/>
    </source>
</evidence>
<dbReference type="EMBL" id="HBGW01043663">
    <property type="protein sequence ID" value="CAD9569211.1"/>
    <property type="molecule type" value="Transcribed_RNA"/>
</dbReference>
<evidence type="ECO:0000256" key="5">
    <source>
        <dbReference type="PROSITE-ProRule" id="PRU00239"/>
    </source>
</evidence>
<evidence type="ECO:0000313" key="8">
    <source>
        <dbReference type="EMBL" id="CAD9569211.1"/>
    </source>
</evidence>
<dbReference type="AlphaFoldDB" id="A0A7S2P012"/>
<organism evidence="8">
    <name type="scientific">Zooxanthella nutricula</name>
    <dbReference type="NCBI Taxonomy" id="1333877"/>
    <lineage>
        <taxon>Eukaryota</taxon>
        <taxon>Sar</taxon>
        <taxon>Alveolata</taxon>
        <taxon>Dinophyceae</taxon>
        <taxon>Peridiniales</taxon>
        <taxon>Peridiniales incertae sedis</taxon>
        <taxon>Zooxanthella</taxon>
    </lineage>
</organism>
<evidence type="ECO:0000259" key="7">
    <source>
        <dbReference type="PROSITE" id="PS50203"/>
    </source>
</evidence>
<feature type="region of interest" description="Disordered" evidence="6">
    <location>
        <begin position="382"/>
        <end position="407"/>
    </location>
</feature>
<keyword evidence="4" id="KW-0788">Thiol protease</keyword>
<reference evidence="8" key="1">
    <citation type="submission" date="2021-01" db="EMBL/GenBank/DDBJ databases">
        <authorList>
            <person name="Corre E."/>
            <person name="Pelletier E."/>
            <person name="Niang G."/>
            <person name="Scheremetjew M."/>
            <person name="Finn R."/>
            <person name="Kale V."/>
            <person name="Holt S."/>
            <person name="Cochrane G."/>
            <person name="Meng A."/>
            <person name="Brown T."/>
            <person name="Cohen L."/>
        </authorList>
    </citation>
    <scope>NUCLEOTIDE SEQUENCE</scope>
    <source>
        <strain evidence="8">RCC3387</strain>
    </source>
</reference>
<dbReference type="InterPro" id="IPR001300">
    <property type="entry name" value="Peptidase_C2_calpain_cat"/>
</dbReference>
<protein>
    <recommendedName>
        <fullName evidence="7">Calpain catalytic domain-containing protein</fullName>
    </recommendedName>
</protein>
<dbReference type="PROSITE" id="PS50203">
    <property type="entry name" value="CALPAIN_CAT"/>
    <property type="match status" value="1"/>
</dbReference>
<keyword evidence="3" id="KW-0378">Hydrolase</keyword>
<feature type="compositionally biased region" description="Polar residues" evidence="6">
    <location>
        <begin position="621"/>
        <end position="630"/>
    </location>
</feature>
<dbReference type="SUPFAM" id="SSF54001">
    <property type="entry name" value="Cysteine proteinases"/>
    <property type="match status" value="1"/>
</dbReference>